<dbReference type="InterPro" id="IPR044946">
    <property type="entry name" value="Restrct_endonuc_typeI_TRD_sf"/>
</dbReference>
<feature type="domain" description="Type I restriction modification DNA specificity" evidence="4">
    <location>
        <begin position="7"/>
        <end position="119"/>
    </location>
</feature>
<evidence type="ECO:0000256" key="2">
    <source>
        <dbReference type="ARBA" id="ARBA00022747"/>
    </source>
</evidence>
<feature type="non-terminal residue" evidence="5">
    <location>
        <position position="1"/>
    </location>
</feature>
<evidence type="ECO:0000259" key="4">
    <source>
        <dbReference type="Pfam" id="PF01420"/>
    </source>
</evidence>
<dbReference type="PANTHER" id="PTHR30408:SF13">
    <property type="entry name" value="TYPE I RESTRICTION ENZYME HINDI SPECIFICITY SUBUNIT"/>
    <property type="match status" value="1"/>
</dbReference>
<evidence type="ECO:0000313" key="5">
    <source>
        <dbReference type="EMBL" id="PSI00909.1"/>
    </source>
</evidence>
<keyword evidence="5" id="KW-0255">Endonuclease</keyword>
<comment type="similarity">
    <text evidence="1">Belongs to the type-I restriction system S methylase family.</text>
</comment>
<comment type="caution">
    <text evidence="5">The sequence shown here is derived from an EMBL/GenBank/DDBJ whole genome shotgun (WGS) entry which is preliminary data.</text>
</comment>
<dbReference type="GO" id="GO:0003677">
    <property type="term" value="F:DNA binding"/>
    <property type="evidence" value="ECO:0007669"/>
    <property type="project" value="UniProtKB-KW"/>
</dbReference>
<dbReference type="Proteomes" id="UP000240206">
    <property type="component" value="Unassembled WGS sequence"/>
</dbReference>
<dbReference type="PANTHER" id="PTHR30408">
    <property type="entry name" value="TYPE-1 RESTRICTION ENZYME ECOKI SPECIFICITY PROTEIN"/>
    <property type="match status" value="1"/>
</dbReference>
<dbReference type="EMBL" id="PXVC01000064">
    <property type="protein sequence ID" value="PSI00909.1"/>
    <property type="molecule type" value="Genomic_DNA"/>
</dbReference>
<dbReference type="GO" id="GO:0004519">
    <property type="term" value="F:endonuclease activity"/>
    <property type="evidence" value="ECO:0007669"/>
    <property type="project" value="UniProtKB-KW"/>
</dbReference>
<keyword evidence="2" id="KW-0680">Restriction system</keyword>
<evidence type="ECO:0000313" key="6">
    <source>
        <dbReference type="Proteomes" id="UP000240206"/>
    </source>
</evidence>
<keyword evidence="5" id="KW-0540">Nuclease</keyword>
<name>A0A2P7ECQ1_9SYNE</name>
<dbReference type="CDD" id="cd17267">
    <property type="entry name" value="RMtype1_S_EcoAO83I-TRD1-CR1_like"/>
    <property type="match status" value="1"/>
</dbReference>
<dbReference type="GO" id="GO:0009307">
    <property type="term" value="P:DNA restriction-modification system"/>
    <property type="evidence" value="ECO:0007669"/>
    <property type="project" value="UniProtKB-KW"/>
</dbReference>
<dbReference type="InterPro" id="IPR052021">
    <property type="entry name" value="Type-I_RS_S_subunit"/>
</dbReference>
<dbReference type="RefSeq" id="WP_106500597.1">
    <property type="nucleotide sequence ID" value="NZ_PXVC01000064.1"/>
</dbReference>
<dbReference type="SUPFAM" id="SSF116734">
    <property type="entry name" value="DNA methylase specificity domain"/>
    <property type="match status" value="1"/>
</dbReference>
<dbReference type="AlphaFoldDB" id="A0A2P7ECQ1"/>
<protein>
    <submittedName>
        <fullName evidence="5">Restriction endonuclease subunit S</fullName>
    </submittedName>
</protein>
<sequence>SELGEIPSGWEVHLLGEVIELAYGKPLKEEQRNGGSCPVFGSNGVVGSHDEYLVEAPGIVVGRKGNPGTVEWSEKNFYPIDTTFFVINKKGGLGMRFLFYCLKNQNLSDLSADSAVPGLNRNHAYMNNQLLPPVEVASAFECHLEVIFRRRAFLAEEISTLGATRDALLPKLISGEIRIPDAEKMLEEVGM</sequence>
<dbReference type="InterPro" id="IPR000055">
    <property type="entry name" value="Restrct_endonuc_typeI_TRD"/>
</dbReference>
<dbReference type="Pfam" id="PF01420">
    <property type="entry name" value="Methylase_S"/>
    <property type="match status" value="1"/>
</dbReference>
<evidence type="ECO:0000256" key="3">
    <source>
        <dbReference type="ARBA" id="ARBA00023125"/>
    </source>
</evidence>
<proteinExistence type="inferred from homology"/>
<dbReference type="Gene3D" id="3.90.220.20">
    <property type="entry name" value="DNA methylase specificity domains"/>
    <property type="match status" value="1"/>
</dbReference>
<keyword evidence="6" id="KW-1185">Reference proteome</keyword>
<accession>A0A2P7ECQ1</accession>
<evidence type="ECO:0000256" key="1">
    <source>
        <dbReference type="ARBA" id="ARBA00010923"/>
    </source>
</evidence>
<organism evidence="5 6">
    <name type="scientific">Synechococcus lacustris str. Tous</name>
    <dbReference type="NCBI Taxonomy" id="1910958"/>
    <lineage>
        <taxon>Bacteria</taxon>
        <taxon>Bacillati</taxon>
        <taxon>Cyanobacteriota</taxon>
        <taxon>Cyanophyceae</taxon>
        <taxon>Synechococcales</taxon>
        <taxon>Synechococcaceae</taxon>
        <taxon>Synechococcus</taxon>
    </lineage>
</organism>
<gene>
    <name evidence="5" type="ORF">C7K08_10625</name>
</gene>
<keyword evidence="3" id="KW-0238">DNA-binding</keyword>
<reference evidence="6" key="1">
    <citation type="submission" date="2018-03" db="EMBL/GenBank/DDBJ databases">
        <title>Ecological and genomic features of two cosmopolitan and abundant freshwater picocyanobacteria.</title>
        <authorList>
            <person name="Cabello-Yeves P.J."/>
            <person name="Picazo A."/>
            <person name="Camacho A."/>
            <person name="Callieri C."/>
            <person name="Rosselli R."/>
            <person name="Roda-Garcia J."/>
            <person name="Coutinho F.H."/>
            <person name="Rodriguez-Valera F."/>
        </authorList>
    </citation>
    <scope>NUCLEOTIDE SEQUENCE [LARGE SCALE GENOMIC DNA]</scope>
    <source>
        <strain evidence="6">Tous</strain>
    </source>
</reference>
<keyword evidence="5" id="KW-0378">Hydrolase</keyword>